<dbReference type="Gene3D" id="3.40.50.2000">
    <property type="entry name" value="Glycogen Phosphorylase B"/>
    <property type="match status" value="2"/>
</dbReference>
<reference evidence="2 3" key="1">
    <citation type="submission" date="2020-03" db="EMBL/GenBank/DDBJ databases">
        <title>Bacterial isolates of synthetic phycosphere.</title>
        <authorList>
            <person name="Fu H."/>
            <person name="Moran M.A."/>
        </authorList>
    </citation>
    <scope>NUCLEOTIDE SEQUENCE [LARGE SCALE GENOMIC DNA]</scope>
    <source>
        <strain evidence="2 3">HF1</strain>
    </source>
</reference>
<protein>
    <submittedName>
        <fullName evidence="2">Glycosyltransferase family 4 protein</fullName>
    </submittedName>
</protein>
<comment type="caution">
    <text evidence="2">The sequence shown here is derived from an EMBL/GenBank/DDBJ whole genome shotgun (WGS) entry which is preliminary data.</text>
</comment>
<keyword evidence="1" id="KW-0472">Membrane</keyword>
<keyword evidence="1" id="KW-1133">Transmembrane helix</keyword>
<keyword evidence="3" id="KW-1185">Reference proteome</keyword>
<gene>
    <name evidence="2" type="ORF">HCZ30_16425</name>
</gene>
<dbReference type="PANTHER" id="PTHR45871:SF1">
    <property type="entry name" value="PHOSPHATIDYLINOSITOL N-ACETYLGLUCOSAMINYLTRANSFERASE SUBUNIT A"/>
    <property type="match status" value="1"/>
</dbReference>
<dbReference type="PANTHER" id="PTHR45871">
    <property type="entry name" value="N-ACETYLGLUCOSAMINYL-PHOSPHATIDYLINOSITOL BIOSYNTHETIC PROTEIN"/>
    <property type="match status" value="1"/>
</dbReference>
<name>A0ABX0W3P9_9RHOB</name>
<evidence type="ECO:0000313" key="3">
    <source>
        <dbReference type="Proteomes" id="UP000709466"/>
    </source>
</evidence>
<dbReference type="Proteomes" id="UP000709466">
    <property type="component" value="Unassembled WGS sequence"/>
</dbReference>
<dbReference type="EMBL" id="JAATOP010000019">
    <property type="protein sequence ID" value="NIY74012.1"/>
    <property type="molecule type" value="Genomic_DNA"/>
</dbReference>
<sequence length="370" mass="41573">MKTTILIIGPFPPPLNGAAKNTKKISSQIAEENTKVIELNTQNTSGSAHSRSMIYHAKRLVTTVQNVKSIIRYRDEIKSIYIVPDGGLGILYNLIYALLIRIFTIAPIWIHHRNLINIKNGNFALKLFSSLLNERATHIVLTDSMKTMFIDNINDSSKVEVLSNAATCDVTVEIPTKRPSRPLTIGYMSNLNDDKGFDIICDAFTQLAAHNSSINFNIAGPATDEKSQKLLDQLILALGGNLNYWGSITTNKEDFYLKNDIFVFPSTYRLEAQPNVLFEAMATGSYLISTDHACIRDTLSSTHHQLIKLEDRKNIAINIVEAIKNISKTENFEDWIDTVRTENKDNFEMQMLSAKLHLEQMVSQIRIGIA</sequence>
<evidence type="ECO:0000256" key="1">
    <source>
        <dbReference type="SAM" id="Phobius"/>
    </source>
</evidence>
<organism evidence="2 3">
    <name type="scientific">Marivivens donghaensis</name>
    <dbReference type="NCBI Taxonomy" id="1699413"/>
    <lineage>
        <taxon>Bacteria</taxon>
        <taxon>Pseudomonadati</taxon>
        <taxon>Pseudomonadota</taxon>
        <taxon>Alphaproteobacteria</taxon>
        <taxon>Rhodobacterales</taxon>
        <taxon>Paracoccaceae</taxon>
        <taxon>Marivivens group</taxon>
        <taxon>Marivivens</taxon>
    </lineage>
</organism>
<evidence type="ECO:0000313" key="2">
    <source>
        <dbReference type="EMBL" id="NIY74012.1"/>
    </source>
</evidence>
<dbReference type="CDD" id="cd03801">
    <property type="entry name" value="GT4_PimA-like"/>
    <property type="match status" value="1"/>
</dbReference>
<dbReference type="Pfam" id="PF13692">
    <property type="entry name" value="Glyco_trans_1_4"/>
    <property type="match status" value="1"/>
</dbReference>
<dbReference type="SUPFAM" id="SSF53756">
    <property type="entry name" value="UDP-Glycosyltransferase/glycogen phosphorylase"/>
    <property type="match status" value="1"/>
</dbReference>
<accession>A0ABX0W3P9</accession>
<keyword evidence="1" id="KW-0812">Transmembrane</keyword>
<dbReference type="RefSeq" id="WP_167639397.1">
    <property type="nucleotide sequence ID" value="NZ_JAATOP010000019.1"/>
</dbReference>
<feature type="transmembrane region" description="Helical" evidence="1">
    <location>
        <begin position="90"/>
        <end position="110"/>
    </location>
</feature>
<proteinExistence type="predicted"/>